<feature type="domain" description="Cadherin" evidence="1">
    <location>
        <begin position="655"/>
        <end position="762"/>
    </location>
</feature>
<dbReference type="PROSITE" id="PS50268">
    <property type="entry name" value="CADHERIN_2"/>
    <property type="match status" value="4"/>
</dbReference>
<feature type="domain" description="Cadherin" evidence="1">
    <location>
        <begin position="459"/>
        <end position="551"/>
    </location>
</feature>
<dbReference type="Pfam" id="PF17963">
    <property type="entry name" value="Big_9"/>
    <property type="match status" value="18"/>
</dbReference>
<dbReference type="OrthoDB" id="9805017at2"/>
<dbReference type="Pfam" id="PF13585">
    <property type="entry name" value="CHU_C"/>
    <property type="match status" value="1"/>
</dbReference>
<dbReference type="GO" id="GO:0007156">
    <property type="term" value="P:homophilic cell adhesion via plasma membrane adhesion molecules"/>
    <property type="evidence" value="ECO:0007669"/>
    <property type="project" value="InterPro"/>
</dbReference>
<dbReference type="EMBL" id="QMFY01000004">
    <property type="protein sequence ID" value="RAW01361.1"/>
    <property type="molecule type" value="Genomic_DNA"/>
</dbReference>
<evidence type="ECO:0000259" key="1">
    <source>
        <dbReference type="PROSITE" id="PS50268"/>
    </source>
</evidence>
<dbReference type="GO" id="GO:0016020">
    <property type="term" value="C:membrane"/>
    <property type="evidence" value="ECO:0007669"/>
    <property type="project" value="InterPro"/>
</dbReference>
<dbReference type="Gene3D" id="2.60.40.2810">
    <property type="match status" value="8"/>
</dbReference>
<dbReference type="NCBIfam" id="NF012211">
    <property type="entry name" value="tand_rpt_95"/>
    <property type="match status" value="17"/>
</dbReference>
<accession>A0A364Y5M6</accession>
<dbReference type="PANTHER" id="PTHR34720:SF9">
    <property type="entry name" value="BLR4714 PROTEIN"/>
    <property type="match status" value="1"/>
</dbReference>
<dbReference type="RefSeq" id="WP_112746847.1">
    <property type="nucleotide sequence ID" value="NZ_QMFY01000004.1"/>
</dbReference>
<feature type="domain" description="Cadherin" evidence="1">
    <location>
        <begin position="1615"/>
        <end position="1707"/>
    </location>
</feature>
<protein>
    <recommendedName>
        <fullName evidence="1">Cadherin domain-containing protein</fullName>
    </recommendedName>
</protein>
<organism evidence="2 3">
    <name type="scientific">Pseudochryseolinea flava</name>
    <dbReference type="NCBI Taxonomy" id="2059302"/>
    <lineage>
        <taxon>Bacteria</taxon>
        <taxon>Pseudomonadati</taxon>
        <taxon>Bacteroidota</taxon>
        <taxon>Cytophagia</taxon>
        <taxon>Cytophagales</taxon>
        <taxon>Fulvivirgaceae</taxon>
        <taxon>Pseudochryseolinea</taxon>
    </lineage>
</organism>
<dbReference type="NCBIfam" id="TIGR04131">
    <property type="entry name" value="Bac_Flav_CTERM"/>
    <property type="match status" value="1"/>
</dbReference>
<comment type="caution">
    <text evidence="2">The sequence shown here is derived from an EMBL/GenBank/DDBJ whole genome shotgun (WGS) entry which is preliminary data.</text>
</comment>
<dbReference type="Gene3D" id="2.60.40.3440">
    <property type="match status" value="2"/>
</dbReference>
<dbReference type="InterPro" id="IPR002126">
    <property type="entry name" value="Cadherin-like_dom"/>
</dbReference>
<evidence type="ECO:0000313" key="3">
    <source>
        <dbReference type="Proteomes" id="UP000251889"/>
    </source>
</evidence>
<dbReference type="InterPro" id="IPR026341">
    <property type="entry name" value="T9SS_type_B"/>
</dbReference>
<proteinExistence type="predicted"/>
<dbReference type="Proteomes" id="UP000251889">
    <property type="component" value="Unassembled WGS sequence"/>
</dbReference>
<sequence>MHFNPKTLLLAFLFVGHYAYCQIPITLPDVDSTPEDTPREVKVLVNDTDLLDTIDPTTVDLDPSTPAIDNTLIKTGEGTFSADVDGVVTFTPEPNFFGNSVANYTVANLSGVTSLPSFISITVTAVNDPPVAADDNTNTMEDFSTSMNVLANDTDVDNALNDDAVDLNPATLGIDASVSDASGTYTAANGTITYTPTANYNGPASVSYTVQDASGATSNVATFSVSISAVNDPPIAVADSETTAEDTDVSLKITSNDTDVDGTIDDASVDLDLAAGGMQTTITTTQGTFTYDGAGVVDYDPAANFNGIAGIQYTVQDNQGATSAPGDITITVTSVNDPPVAVADAASTSEGVAINIAVLANDTDPDNNIDVSSVDLNTSMLGIQSSNTTTEGTWTANASGVVNFAPVAGFNGNAVLNYTVEDLGNITSNVATITVSVSVVNDAPVANNDNATTPEDEDVTINVVANDTDADGTINAASVDLNLLTAGIQSTMTTTSGNYSVSTIGIVTFTPLSNFHGVATLPYTVQDNDGLTSNNATITVTVTDVNDAPVAVNDATSTDEETLVTLNVVSNDTDVDGTIAANSVDLNVALGGIQNNNTTAAGSYTVNGAGVVSFTPAANFSGAAILNYTVNDDDGTASNQATITINVSSDNDNPVAVNDALTILEDAATTTLNVVANDTDADGTINIATVDLNTTLAGIQTTATVTGGSFSVSATGIVSFTPMANFSGAATVNYTVNDNDGATSNAATITITVTSVNDAPVAANDAASTTEETPITLNVVSNDTDIDGTIAANSVDLNMSTAGIQGTIVTSDGTFTVNAAGVVSFTPVANFNGIAVVSYTVNDNNGLASNQATISITVNEENDAPVAVADATTTNEDTPVTLNVVTNDTDSDGTINASTVDLNTSTPGVQSSNSNAAGSYAVNASGVVTFTPTTNYSGSATILYTVNDDDGATSNAVSINITVNAVNDAPSAIADAASTNEGVAVNVSVLANDSDIDGTIVASTVDLNVTTPGIQTSNTATGGTFTVNAAGVVTFTPLSNFNGTASIQYTVQDNGSAESNPATITITVNSINDLPVAVDDAVTTNEDVVVTLNVVSNDTDADGTINVASVDLNVALAGIQTTNSNASGNFSVNASGVVTYTPTANYSGTATLQYRVNDNDGATSNNATITITVNAVNDVPVANNDAIVTNEDAVATINVVTNDTDVDGTINAATVDLNLLSSGIQNTATISGGTLSVNTAGVITFTPTVNFYGNTSVTYTVNDNSGATSNAATVAFTVNAVNDPPIANNDITSADENETVTLNLVANDVDIDGTINVATVDLNPASSTIQTTRTIPAGTFTVDAAGVVTFDPALNFNGIASITYTVQDNGGTTSNAATITVTVNSINSTPVANNDAISTNEDVNVSMNVTTNDTDADGTINAATVDLNTTTAGIQNSHSVAEGTFTVNAMGNVTFAPVANFNGTATTTYTVNDNVGVTSNTATFTVTVVSVNDLPVANEDAATTTEGMPVTLNVIVNDTDVDGTIDPASVDLNTATAGIQNANTTAAGSFTVNNLGVVTFTPVGTFSGAATLPYRVNDDSGGTSISATITITVTAVNDAPVAVNDATTTNEDASVTLNVVSNDTDEDGTVSASSVDLNTATAGIQNSLSVAEGNFTVSASGVVTFAPASNFNGTVQIVYTVNDNGGATSAPATITITVTPVNDAPVAVNDVLTTGEGNDATLAILSNDTDIDGTIDVATVDLNVATPAIESTRTTAAGKFSASATGVLTFEPTDNYAGNTSITYRVKDNLGLFSNNATIAVTVNASPVAKDFVMTAQEDIAKSLSQSDFTAAFTDSNGDALVKIKVTTLPQHGTLRIGTTPVTIQQEILYNSIPNLSYLPSIDYSGTDVFTWQGYDGFSYSNAASVTVTISPENDAPMITAIESSKITYDQGVGQPILVTETFEAVDHDDEFLSIAQISLGENYRVGNDVLIFFDTDKIVGSFNAQSGELTLAGVATVHEYVTAIRSIRYDFVNSEEIVKETRVISFKLSDGEQFSEPKTRELILDYSLEDLDIPNAFTPNNDEANDTWKIKALTSGNSDVGLLKDAEIKIYNPRGMLVYEAIGFDNAWDGTMNGEALPTGPYYYTIDLKFDQKIFKGIVTILR</sequence>
<reference evidence="2 3" key="1">
    <citation type="submission" date="2018-06" db="EMBL/GenBank/DDBJ databases">
        <title>Chryseolinea flavus sp. nov., a member of the phylum Bacteroidetes isolated from soil.</title>
        <authorList>
            <person name="Li Y."/>
            <person name="Wang J."/>
        </authorList>
    </citation>
    <scope>NUCLEOTIDE SEQUENCE [LARGE SCALE GENOMIC DNA]</scope>
    <source>
        <strain evidence="2 3">SDU1-6</strain>
    </source>
</reference>
<keyword evidence="3" id="KW-1185">Reference proteome</keyword>
<feature type="domain" description="Cadherin" evidence="1">
    <location>
        <begin position="982"/>
        <end position="1077"/>
    </location>
</feature>
<gene>
    <name evidence="2" type="ORF">DQQ10_10680</name>
</gene>
<evidence type="ECO:0000313" key="2">
    <source>
        <dbReference type="EMBL" id="RAW01361.1"/>
    </source>
</evidence>
<name>A0A364Y5M6_9BACT</name>
<dbReference type="GO" id="GO:0005509">
    <property type="term" value="F:calcium ion binding"/>
    <property type="evidence" value="ECO:0007669"/>
    <property type="project" value="InterPro"/>
</dbReference>
<dbReference type="PANTHER" id="PTHR34720">
    <property type="entry name" value="MICROCYSTIN DEPENDENT PROTEIN"/>
    <property type="match status" value="1"/>
</dbReference>